<protein>
    <submittedName>
        <fullName evidence="1">Uncharacterized protein</fullName>
    </submittedName>
</protein>
<comment type="caution">
    <text evidence="1">The sequence shown here is derived from an EMBL/GenBank/DDBJ whole genome shotgun (WGS) entry which is preliminary data.</text>
</comment>
<gene>
    <name evidence="1" type="ORF">DSO57_1026721</name>
</gene>
<sequence>MDPVAAPNLRAIFLVAAGSLYLVRFSPVLLCASATYCQEGWVKELPGWCCGTPGHAGMAWEDFPPFFADA</sequence>
<evidence type="ECO:0000313" key="1">
    <source>
        <dbReference type="EMBL" id="KAJ9084217.1"/>
    </source>
</evidence>
<name>A0ACC2UBE8_9FUNG</name>
<accession>A0ACC2UBE8</accession>
<dbReference type="EMBL" id="QTSX02000868">
    <property type="protein sequence ID" value="KAJ9084217.1"/>
    <property type="molecule type" value="Genomic_DNA"/>
</dbReference>
<organism evidence="1 2">
    <name type="scientific">Entomophthora muscae</name>
    <dbReference type="NCBI Taxonomy" id="34485"/>
    <lineage>
        <taxon>Eukaryota</taxon>
        <taxon>Fungi</taxon>
        <taxon>Fungi incertae sedis</taxon>
        <taxon>Zoopagomycota</taxon>
        <taxon>Entomophthoromycotina</taxon>
        <taxon>Entomophthoromycetes</taxon>
        <taxon>Entomophthorales</taxon>
        <taxon>Entomophthoraceae</taxon>
        <taxon>Entomophthora</taxon>
    </lineage>
</organism>
<keyword evidence="2" id="KW-1185">Reference proteome</keyword>
<proteinExistence type="predicted"/>
<reference evidence="1" key="1">
    <citation type="submission" date="2022-04" db="EMBL/GenBank/DDBJ databases">
        <title>Genome of the entomopathogenic fungus Entomophthora muscae.</title>
        <authorList>
            <person name="Elya C."/>
            <person name="Lovett B.R."/>
            <person name="Lee E."/>
            <person name="Macias A.M."/>
            <person name="Hajek A.E."/>
            <person name="De Bivort B.L."/>
            <person name="Kasson M.T."/>
            <person name="De Fine Licht H.H."/>
            <person name="Stajich J.E."/>
        </authorList>
    </citation>
    <scope>NUCLEOTIDE SEQUENCE</scope>
    <source>
        <strain evidence="1">Berkeley</strain>
    </source>
</reference>
<evidence type="ECO:0000313" key="2">
    <source>
        <dbReference type="Proteomes" id="UP001165960"/>
    </source>
</evidence>
<dbReference type="Proteomes" id="UP001165960">
    <property type="component" value="Unassembled WGS sequence"/>
</dbReference>